<dbReference type="PANTHER" id="PTHR42776:SF4">
    <property type="entry name" value="ACYLAMINO-ACID-RELEASING ENZYME"/>
    <property type="match status" value="1"/>
</dbReference>
<dbReference type="InterPro" id="IPR029058">
    <property type="entry name" value="AB_hydrolase_fold"/>
</dbReference>
<accession>A0A101CHJ5</accession>
<evidence type="ECO:0000313" key="4">
    <source>
        <dbReference type="Proteomes" id="UP000054388"/>
    </source>
</evidence>
<dbReference type="Pfam" id="PF00326">
    <property type="entry name" value="Peptidase_S9"/>
    <property type="match status" value="1"/>
</dbReference>
<dbReference type="EMBL" id="LMAI01000004">
    <property type="protein sequence ID" value="KUJ56391.1"/>
    <property type="molecule type" value="Genomic_DNA"/>
</dbReference>
<protein>
    <recommendedName>
        <fullName evidence="2">Peptidase S9 prolyl oligopeptidase catalytic domain-containing protein</fullName>
    </recommendedName>
</protein>
<organism evidence="3 4">
    <name type="scientific">Chryseobacterium aquaticum subsp. greenlandense</name>
    <dbReference type="NCBI Taxonomy" id="345663"/>
    <lineage>
        <taxon>Bacteria</taxon>
        <taxon>Pseudomonadati</taxon>
        <taxon>Bacteroidota</taxon>
        <taxon>Flavobacteriia</taxon>
        <taxon>Flavobacteriales</taxon>
        <taxon>Weeksellaceae</taxon>
        <taxon>Chryseobacterium group</taxon>
        <taxon>Chryseobacterium</taxon>
    </lineage>
</organism>
<dbReference type="GO" id="GO:0006508">
    <property type="term" value="P:proteolysis"/>
    <property type="evidence" value="ECO:0007669"/>
    <property type="project" value="InterPro"/>
</dbReference>
<dbReference type="Gene3D" id="3.40.50.1820">
    <property type="entry name" value="alpha/beta hydrolase"/>
    <property type="match status" value="1"/>
</dbReference>
<sequence>MKILLILVILGCNHVVFSQNVDDTLQRKIYKNYDVNLKSTSLDGKWLSFYKLYDDNIDTLIVVNRENPIEQHQKLKVLDYKWSKDRLVLKYKDYTEVFDYIKNKHWNLPACENIGVINEDNLLALYNSDTVRVYDLKNEKLVEILVRVSKFFFRDNTVCLQIKNGEENELLELRKSGKTTLYKTTNDILNVKVLKNHSFLIFEKNEGLVQDIVYYNRLSKKISKFSQILNLKFNSATGYQRSDGSIIIDTETSKVRGLNINPEIWLSSDNNLLEKFKNSVLSKFLWLPDEKRLNKLGSEQLERVVDINNENYFLVFNSSEMQDYTTKQVSSKIYRFDKRTNHYEYVDTIKEEATYSPDGQYLIYKNNDFVKLLNINTLKYVKIKNKSFINAYFTDNQKIIFDGYEGLWEYDIKRSKYKLGYKNESGFYKIIKYDYSTNFPSFLLELNFRCRSLKDNNFVFEIYDQSNLVKSIYEKFNGKYFSLSKNVSSKLVYQKQDISKNSYLFTEENYNLPKQFISLSRFYEKKVIYQSNIGDKAQHNFRVETIHYKNSEDVNLKGTLNYPLDYNPAKKYPMIVHVYQIQSDKRNEYPVFLEQNITEGFNIRSLLERGYFVYMPDIVFDKKGTGLSAMDCINKSIDALTQNNSIDFEKVGLVGHSHGGYITNFIATHSNRFATYISGAGYSDIVRSYFSMSFHYMSPLYWQYENGQFDFKKSFFEDKELYFNNNPIYFVENVSKPVLLWTGKKDLNVEWGQSMEFYIGLKRNKKDATLLIYPDEGHYMTSSSNAKDLYIKNMEWLGYYLKGERKPSWIE</sequence>
<evidence type="ECO:0000313" key="3">
    <source>
        <dbReference type="EMBL" id="KUJ56391.1"/>
    </source>
</evidence>
<dbReference type="AlphaFoldDB" id="A0A101CHJ5"/>
<dbReference type="SUPFAM" id="SSF82171">
    <property type="entry name" value="DPP6 N-terminal domain-like"/>
    <property type="match status" value="1"/>
</dbReference>
<gene>
    <name evidence="3" type="ORF">AR686_07455</name>
</gene>
<reference evidence="3 4" key="1">
    <citation type="submission" date="2015-10" db="EMBL/GenBank/DDBJ databases">
        <title>Genome sequence of Chryseobacterium greenlandense.</title>
        <authorList>
            <person name="Newman J."/>
            <person name="Fischer K."/>
            <person name="Miller J."/>
        </authorList>
    </citation>
    <scope>NUCLEOTIDE SEQUENCE [LARGE SCALE GENOMIC DNA]</scope>
    <source>
        <strain evidence="3 4">UMB34</strain>
    </source>
</reference>
<evidence type="ECO:0000259" key="2">
    <source>
        <dbReference type="Pfam" id="PF00326"/>
    </source>
</evidence>
<dbReference type="Proteomes" id="UP000054388">
    <property type="component" value="Unassembled WGS sequence"/>
</dbReference>
<dbReference type="InterPro" id="IPR001375">
    <property type="entry name" value="Peptidase_S9_cat"/>
</dbReference>
<proteinExistence type="predicted"/>
<keyword evidence="1" id="KW-0378">Hydrolase</keyword>
<evidence type="ECO:0000256" key="1">
    <source>
        <dbReference type="ARBA" id="ARBA00022801"/>
    </source>
</evidence>
<dbReference type="PANTHER" id="PTHR42776">
    <property type="entry name" value="SERINE PEPTIDASE S9 FAMILY MEMBER"/>
    <property type="match status" value="1"/>
</dbReference>
<dbReference type="SUPFAM" id="SSF53474">
    <property type="entry name" value="alpha/beta-Hydrolases"/>
    <property type="match status" value="1"/>
</dbReference>
<dbReference type="GO" id="GO:0004252">
    <property type="term" value="F:serine-type endopeptidase activity"/>
    <property type="evidence" value="ECO:0007669"/>
    <property type="project" value="TreeGrafter"/>
</dbReference>
<comment type="caution">
    <text evidence="3">The sequence shown here is derived from an EMBL/GenBank/DDBJ whole genome shotgun (WGS) entry which is preliminary data.</text>
</comment>
<name>A0A101CHJ5_9FLAO</name>
<dbReference type="RefSeq" id="WP_059136357.1">
    <property type="nucleotide sequence ID" value="NZ_LMAI01000004.1"/>
</dbReference>
<feature type="domain" description="Peptidase S9 prolyl oligopeptidase catalytic" evidence="2">
    <location>
        <begin position="635"/>
        <end position="803"/>
    </location>
</feature>